<evidence type="ECO:0000313" key="3">
    <source>
        <dbReference type="Proteomes" id="UP001529510"/>
    </source>
</evidence>
<gene>
    <name evidence="2" type="ORF">M9458_023556</name>
</gene>
<dbReference type="AlphaFoldDB" id="A0ABD0Q5I1"/>
<accession>A0ABD0Q5I1</accession>
<protein>
    <submittedName>
        <fullName evidence="2">Uncharacterized protein</fullName>
    </submittedName>
</protein>
<evidence type="ECO:0000256" key="1">
    <source>
        <dbReference type="SAM" id="MobiDB-lite"/>
    </source>
</evidence>
<feature type="region of interest" description="Disordered" evidence="1">
    <location>
        <begin position="46"/>
        <end position="75"/>
    </location>
</feature>
<evidence type="ECO:0000313" key="2">
    <source>
        <dbReference type="EMBL" id="KAL0181150.1"/>
    </source>
</evidence>
<proteinExistence type="predicted"/>
<name>A0ABD0Q5I1_CIRMR</name>
<sequence length="75" mass="8290">MTISIAISRKTYVQLQEVFCDEEDVQLEADIKDAMSELVSLMSEELTNPAGPSTEEINQDGMDASPEISEENIPI</sequence>
<feature type="non-terminal residue" evidence="2">
    <location>
        <position position="75"/>
    </location>
</feature>
<dbReference type="EMBL" id="JAMKFB020000011">
    <property type="protein sequence ID" value="KAL0181150.1"/>
    <property type="molecule type" value="Genomic_DNA"/>
</dbReference>
<keyword evidence="3" id="KW-1185">Reference proteome</keyword>
<comment type="caution">
    <text evidence="2">The sequence shown here is derived from an EMBL/GenBank/DDBJ whole genome shotgun (WGS) entry which is preliminary data.</text>
</comment>
<dbReference type="Proteomes" id="UP001529510">
    <property type="component" value="Unassembled WGS sequence"/>
</dbReference>
<reference evidence="2 3" key="1">
    <citation type="submission" date="2024-05" db="EMBL/GenBank/DDBJ databases">
        <title>Genome sequencing and assembly of Indian major carp, Cirrhinus mrigala (Hamilton, 1822).</title>
        <authorList>
            <person name="Mohindra V."/>
            <person name="Chowdhury L.M."/>
            <person name="Lal K."/>
            <person name="Jena J.K."/>
        </authorList>
    </citation>
    <scope>NUCLEOTIDE SEQUENCE [LARGE SCALE GENOMIC DNA]</scope>
    <source>
        <strain evidence="2">CM1030</strain>
        <tissue evidence="2">Blood</tissue>
    </source>
</reference>
<organism evidence="2 3">
    <name type="scientific">Cirrhinus mrigala</name>
    <name type="common">Mrigala</name>
    <dbReference type="NCBI Taxonomy" id="683832"/>
    <lineage>
        <taxon>Eukaryota</taxon>
        <taxon>Metazoa</taxon>
        <taxon>Chordata</taxon>
        <taxon>Craniata</taxon>
        <taxon>Vertebrata</taxon>
        <taxon>Euteleostomi</taxon>
        <taxon>Actinopterygii</taxon>
        <taxon>Neopterygii</taxon>
        <taxon>Teleostei</taxon>
        <taxon>Ostariophysi</taxon>
        <taxon>Cypriniformes</taxon>
        <taxon>Cyprinidae</taxon>
        <taxon>Labeoninae</taxon>
        <taxon>Labeonini</taxon>
        <taxon>Cirrhinus</taxon>
    </lineage>
</organism>